<feature type="signal peptide" evidence="1">
    <location>
        <begin position="1"/>
        <end position="23"/>
    </location>
</feature>
<dbReference type="Proteomes" id="UP000297245">
    <property type="component" value="Unassembled WGS sequence"/>
</dbReference>
<accession>A0A4S8LJE4</accession>
<name>A0A4S8LJE4_DENBC</name>
<dbReference type="EMBL" id="ML179374">
    <property type="protein sequence ID" value="THU89267.1"/>
    <property type="molecule type" value="Genomic_DNA"/>
</dbReference>
<gene>
    <name evidence="2" type="ORF">K435DRAFT_865451</name>
</gene>
<sequence>MKFSNFLLTTSAFVFGLSIQASASDSPGFLPAVPVVGPIVEEYAVLKDVCSKAGPNTYVAVQFEDVDKPVTFDYGQCYPYKMDGHFAKQAVFCKVAFCFNGAGEPEETCNKPFLPPVPIPVGPPLTLVNVGHFANIIGNGAICYETNAVPESLTQLS</sequence>
<proteinExistence type="predicted"/>
<keyword evidence="3" id="KW-1185">Reference proteome</keyword>
<dbReference type="AlphaFoldDB" id="A0A4S8LJE4"/>
<evidence type="ECO:0000256" key="1">
    <source>
        <dbReference type="SAM" id="SignalP"/>
    </source>
</evidence>
<feature type="chain" id="PRO_5020414733" evidence="1">
    <location>
        <begin position="24"/>
        <end position="157"/>
    </location>
</feature>
<protein>
    <submittedName>
        <fullName evidence="2">Uncharacterized protein</fullName>
    </submittedName>
</protein>
<evidence type="ECO:0000313" key="2">
    <source>
        <dbReference type="EMBL" id="THU89267.1"/>
    </source>
</evidence>
<keyword evidence="1" id="KW-0732">Signal</keyword>
<organism evidence="2 3">
    <name type="scientific">Dendrothele bispora (strain CBS 962.96)</name>
    <dbReference type="NCBI Taxonomy" id="1314807"/>
    <lineage>
        <taxon>Eukaryota</taxon>
        <taxon>Fungi</taxon>
        <taxon>Dikarya</taxon>
        <taxon>Basidiomycota</taxon>
        <taxon>Agaricomycotina</taxon>
        <taxon>Agaricomycetes</taxon>
        <taxon>Agaricomycetidae</taxon>
        <taxon>Agaricales</taxon>
        <taxon>Agaricales incertae sedis</taxon>
        <taxon>Dendrothele</taxon>
    </lineage>
</organism>
<dbReference type="OrthoDB" id="3536723at2759"/>
<evidence type="ECO:0000313" key="3">
    <source>
        <dbReference type="Proteomes" id="UP000297245"/>
    </source>
</evidence>
<reference evidence="2 3" key="1">
    <citation type="journal article" date="2019" name="Nat. Ecol. Evol.">
        <title>Megaphylogeny resolves global patterns of mushroom evolution.</title>
        <authorList>
            <person name="Varga T."/>
            <person name="Krizsan K."/>
            <person name="Foldi C."/>
            <person name="Dima B."/>
            <person name="Sanchez-Garcia M."/>
            <person name="Sanchez-Ramirez S."/>
            <person name="Szollosi G.J."/>
            <person name="Szarkandi J.G."/>
            <person name="Papp V."/>
            <person name="Albert L."/>
            <person name="Andreopoulos W."/>
            <person name="Angelini C."/>
            <person name="Antonin V."/>
            <person name="Barry K.W."/>
            <person name="Bougher N.L."/>
            <person name="Buchanan P."/>
            <person name="Buyck B."/>
            <person name="Bense V."/>
            <person name="Catcheside P."/>
            <person name="Chovatia M."/>
            <person name="Cooper J."/>
            <person name="Damon W."/>
            <person name="Desjardin D."/>
            <person name="Finy P."/>
            <person name="Geml J."/>
            <person name="Haridas S."/>
            <person name="Hughes K."/>
            <person name="Justo A."/>
            <person name="Karasinski D."/>
            <person name="Kautmanova I."/>
            <person name="Kiss B."/>
            <person name="Kocsube S."/>
            <person name="Kotiranta H."/>
            <person name="LaButti K.M."/>
            <person name="Lechner B.E."/>
            <person name="Liimatainen K."/>
            <person name="Lipzen A."/>
            <person name="Lukacs Z."/>
            <person name="Mihaltcheva S."/>
            <person name="Morgado L.N."/>
            <person name="Niskanen T."/>
            <person name="Noordeloos M.E."/>
            <person name="Ohm R.A."/>
            <person name="Ortiz-Santana B."/>
            <person name="Ovrebo C."/>
            <person name="Racz N."/>
            <person name="Riley R."/>
            <person name="Savchenko A."/>
            <person name="Shiryaev A."/>
            <person name="Soop K."/>
            <person name="Spirin V."/>
            <person name="Szebenyi C."/>
            <person name="Tomsovsky M."/>
            <person name="Tulloss R.E."/>
            <person name="Uehling J."/>
            <person name="Grigoriev I.V."/>
            <person name="Vagvolgyi C."/>
            <person name="Papp T."/>
            <person name="Martin F.M."/>
            <person name="Miettinen O."/>
            <person name="Hibbett D.S."/>
            <person name="Nagy L.G."/>
        </authorList>
    </citation>
    <scope>NUCLEOTIDE SEQUENCE [LARGE SCALE GENOMIC DNA]</scope>
    <source>
        <strain evidence="2 3">CBS 962.96</strain>
    </source>
</reference>